<reference evidence="4 5" key="1">
    <citation type="submission" date="2023-11" db="EMBL/GenBank/DDBJ databases">
        <title>Coraliomargarita sp. nov., isolated from marine algae.</title>
        <authorList>
            <person name="Lee J.K."/>
            <person name="Baek J.H."/>
            <person name="Kim J.M."/>
            <person name="Choi D.G."/>
            <person name="Jeon C.O."/>
        </authorList>
    </citation>
    <scope>NUCLEOTIDE SEQUENCE [LARGE SCALE GENOMIC DNA]</scope>
    <source>
        <strain evidence="4 5">J2-16</strain>
    </source>
</reference>
<evidence type="ECO:0000313" key="5">
    <source>
        <dbReference type="Proteomes" id="UP001324993"/>
    </source>
</evidence>
<dbReference type="SUPFAM" id="SSF53756">
    <property type="entry name" value="UDP-Glycosyltransferase/glycogen phosphorylase"/>
    <property type="match status" value="1"/>
</dbReference>
<name>A0ABZ0REV3_9BACT</name>
<evidence type="ECO:0000313" key="4">
    <source>
        <dbReference type="EMBL" id="WPJ94695.1"/>
    </source>
</evidence>
<accession>A0ABZ0REV3</accession>
<keyword evidence="5" id="KW-1185">Reference proteome</keyword>
<dbReference type="Gene3D" id="3.40.50.2000">
    <property type="entry name" value="Glycogen Phosphorylase B"/>
    <property type="match status" value="2"/>
</dbReference>
<dbReference type="EC" id="2.4.-.-" evidence="4"/>
<evidence type="ECO:0000256" key="2">
    <source>
        <dbReference type="ARBA" id="ARBA00022679"/>
    </source>
</evidence>
<dbReference type="InterPro" id="IPR001296">
    <property type="entry name" value="Glyco_trans_1"/>
</dbReference>
<dbReference type="Pfam" id="PF00534">
    <property type="entry name" value="Glycos_transf_1"/>
    <property type="match status" value="1"/>
</dbReference>
<protein>
    <submittedName>
        <fullName evidence="4">Glycosyltransferase family 4 protein</fullName>
        <ecNumber evidence="4">2.4.-.-</ecNumber>
    </submittedName>
</protein>
<dbReference type="Proteomes" id="UP001324993">
    <property type="component" value="Chromosome"/>
</dbReference>
<dbReference type="GO" id="GO:0016757">
    <property type="term" value="F:glycosyltransferase activity"/>
    <property type="evidence" value="ECO:0007669"/>
    <property type="project" value="UniProtKB-KW"/>
</dbReference>
<dbReference type="CDD" id="cd03801">
    <property type="entry name" value="GT4_PimA-like"/>
    <property type="match status" value="1"/>
</dbReference>
<evidence type="ECO:0000256" key="1">
    <source>
        <dbReference type="ARBA" id="ARBA00022676"/>
    </source>
</evidence>
<proteinExistence type="predicted"/>
<feature type="domain" description="Glycosyl transferase family 1" evidence="3">
    <location>
        <begin position="1"/>
        <end position="59"/>
    </location>
</feature>
<gene>
    <name evidence="4" type="ORF">SH580_14770</name>
</gene>
<dbReference type="EMBL" id="CP138858">
    <property type="protein sequence ID" value="WPJ94695.1"/>
    <property type="molecule type" value="Genomic_DNA"/>
</dbReference>
<sequence>MAVGTPVIASRIGGIPDMVIDKETGCLISAGDVDALAAAILDVFVNSENHARMANNARTRVEAYYSPDAVARQTEELYQSYLKQ</sequence>
<keyword evidence="2 4" id="KW-0808">Transferase</keyword>
<dbReference type="RefSeq" id="WP_319831609.1">
    <property type="nucleotide sequence ID" value="NZ_CP138858.1"/>
</dbReference>
<evidence type="ECO:0000259" key="3">
    <source>
        <dbReference type="Pfam" id="PF00534"/>
    </source>
</evidence>
<organism evidence="4 5">
    <name type="scientific">Coraliomargarita algicola</name>
    <dbReference type="NCBI Taxonomy" id="3092156"/>
    <lineage>
        <taxon>Bacteria</taxon>
        <taxon>Pseudomonadati</taxon>
        <taxon>Verrucomicrobiota</taxon>
        <taxon>Opitutia</taxon>
        <taxon>Puniceicoccales</taxon>
        <taxon>Coraliomargaritaceae</taxon>
        <taxon>Coraliomargarita</taxon>
    </lineage>
</organism>
<dbReference type="PANTHER" id="PTHR12526:SF510">
    <property type="entry name" value="D-INOSITOL 3-PHOSPHATE GLYCOSYLTRANSFERASE"/>
    <property type="match status" value="1"/>
</dbReference>
<dbReference type="PANTHER" id="PTHR12526">
    <property type="entry name" value="GLYCOSYLTRANSFERASE"/>
    <property type="match status" value="1"/>
</dbReference>
<keyword evidence="1 4" id="KW-0328">Glycosyltransferase</keyword>